<organism evidence="11 12">
    <name type="scientific">Austropuccinia psidii MF-1</name>
    <dbReference type="NCBI Taxonomy" id="1389203"/>
    <lineage>
        <taxon>Eukaryota</taxon>
        <taxon>Fungi</taxon>
        <taxon>Dikarya</taxon>
        <taxon>Basidiomycota</taxon>
        <taxon>Pucciniomycotina</taxon>
        <taxon>Pucciniomycetes</taxon>
        <taxon>Pucciniales</taxon>
        <taxon>Sphaerophragmiaceae</taxon>
        <taxon>Austropuccinia</taxon>
    </lineage>
</organism>
<feature type="compositionally biased region" description="Basic residues" evidence="10">
    <location>
        <begin position="269"/>
        <end position="278"/>
    </location>
</feature>
<dbReference type="OrthoDB" id="17164at2759"/>
<keyword evidence="9" id="KW-1135">Mitochondrion nucleoid</keyword>
<feature type="compositionally biased region" description="Polar residues" evidence="10">
    <location>
        <begin position="20"/>
        <end position="29"/>
    </location>
</feature>
<evidence type="ECO:0000256" key="6">
    <source>
        <dbReference type="ARBA" id="ARBA00023125"/>
    </source>
</evidence>
<dbReference type="InterPro" id="IPR009446">
    <property type="entry name" value="Mgm101"/>
</dbReference>
<dbReference type="GO" id="GO:0000725">
    <property type="term" value="P:recombinational repair"/>
    <property type="evidence" value="ECO:0007669"/>
    <property type="project" value="TreeGrafter"/>
</dbReference>
<proteinExistence type="inferred from homology"/>
<keyword evidence="8" id="KW-0234">DNA repair</keyword>
<keyword evidence="5" id="KW-0809">Transit peptide</keyword>
<comment type="subcellular location">
    <subcellularLocation>
        <location evidence="1">Mitochondrion matrix</location>
        <location evidence="1">Mitochondrion nucleoid</location>
    </subcellularLocation>
</comment>
<feature type="region of interest" description="Disordered" evidence="10">
    <location>
        <begin position="20"/>
        <end position="108"/>
    </location>
</feature>
<evidence type="ECO:0000256" key="2">
    <source>
        <dbReference type="ARBA" id="ARBA00007053"/>
    </source>
</evidence>
<dbReference type="PANTHER" id="PTHR31404:SF0">
    <property type="entry name" value="MITOCHONDRIAL GENOME MAINTENANCE PROTEIN MGM101"/>
    <property type="match status" value="1"/>
</dbReference>
<evidence type="ECO:0000313" key="11">
    <source>
        <dbReference type="EMBL" id="MBW0528612.1"/>
    </source>
</evidence>
<keyword evidence="7" id="KW-0496">Mitochondrion</keyword>
<evidence type="ECO:0000313" key="12">
    <source>
        <dbReference type="Proteomes" id="UP000765509"/>
    </source>
</evidence>
<evidence type="ECO:0000256" key="7">
    <source>
        <dbReference type="ARBA" id="ARBA00023128"/>
    </source>
</evidence>
<dbReference type="AlphaFoldDB" id="A0A9Q3I663"/>
<evidence type="ECO:0000256" key="10">
    <source>
        <dbReference type="SAM" id="MobiDB-lite"/>
    </source>
</evidence>
<dbReference type="GO" id="GO:0003697">
    <property type="term" value="F:single-stranded DNA binding"/>
    <property type="evidence" value="ECO:0007669"/>
    <property type="project" value="InterPro"/>
</dbReference>
<comment type="similarity">
    <text evidence="2">Belongs to the MGM101 family.</text>
</comment>
<evidence type="ECO:0000256" key="5">
    <source>
        <dbReference type="ARBA" id="ARBA00022946"/>
    </source>
</evidence>
<comment type="caution">
    <text evidence="11">The sequence shown here is derived from an EMBL/GenBank/DDBJ whole genome shotgun (WGS) entry which is preliminary data.</text>
</comment>
<sequence length="289" mass="31419">MGFGLLRRASCSSRTYSILKASSNSSSTDPFAAFDRLNGKKTKSNPTSSWAKTNSSTSFSLPSTSSSPIDSSVSDPCPSTADQDLQPSPPSINLPEASTPSQNSASISLGDGTVDWSQSFSGLSQQPFNKKASDILMAPINPLDVEIKPDGVIYLPEIKYRRILNKAFGPGGWGLAPRGSSHVTTRNISREYALICLGRLVSLARGEQDYFNGAENIPTATEGCKSNALMRCCKDLGIASELWDPNYIYWWKNKYATVEWVNATGSSSGKKKGIWKKKRQDDWTPKLPS</sequence>
<feature type="region of interest" description="Disordered" evidence="10">
    <location>
        <begin position="265"/>
        <end position="289"/>
    </location>
</feature>
<evidence type="ECO:0000256" key="1">
    <source>
        <dbReference type="ARBA" id="ARBA00004436"/>
    </source>
</evidence>
<keyword evidence="4" id="KW-0227">DNA damage</keyword>
<evidence type="ECO:0000256" key="9">
    <source>
        <dbReference type="ARBA" id="ARBA00023271"/>
    </source>
</evidence>
<reference evidence="11" key="1">
    <citation type="submission" date="2021-03" db="EMBL/GenBank/DDBJ databases">
        <title>Draft genome sequence of rust myrtle Austropuccinia psidii MF-1, a brazilian biotype.</title>
        <authorList>
            <person name="Quecine M.C."/>
            <person name="Pachon D.M.R."/>
            <person name="Bonatelli M.L."/>
            <person name="Correr F.H."/>
            <person name="Franceschini L.M."/>
            <person name="Leite T.F."/>
            <person name="Margarido G.R.A."/>
            <person name="Almeida C.A."/>
            <person name="Ferrarezi J.A."/>
            <person name="Labate C.A."/>
        </authorList>
    </citation>
    <scope>NUCLEOTIDE SEQUENCE</scope>
    <source>
        <strain evidence="11">MF-1</strain>
    </source>
</reference>
<keyword evidence="6" id="KW-0238">DNA-binding</keyword>
<dbReference type="PANTHER" id="PTHR31404">
    <property type="entry name" value="MITOCHONDRIAL GENOME MAINTENANCE PROTEIN MGM101"/>
    <property type="match status" value="1"/>
</dbReference>
<keyword evidence="12" id="KW-1185">Reference proteome</keyword>
<accession>A0A9Q3I663</accession>
<dbReference type="Pfam" id="PF06420">
    <property type="entry name" value="Mgm101p"/>
    <property type="match status" value="1"/>
</dbReference>
<evidence type="ECO:0000256" key="3">
    <source>
        <dbReference type="ARBA" id="ARBA00013628"/>
    </source>
</evidence>
<dbReference type="Proteomes" id="UP000765509">
    <property type="component" value="Unassembled WGS sequence"/>
</dbReference>
<feature type="compositionally biased region" description="Low complexity" evidence="10">
    <location>
        <begin position="55"/>
        <end position="79"/>
    </location>
</feature>
<evidence type="ECO:0000256" key="4">
    <source>
        <dbReference type="ARBA" id="ARBA00022763"/>
    </source>
</evidence>
<feature type="compositionally biased region" description="Polar residues" evidence="10">
    <location>
        <begin position="44"/>
        <end position="54"/>
    </location>
</feature>
<dbReference type="GO" id="GO:0000262">
    <property type="term" value="C:mitochondrial chromosome"/>
    <property type="evidence" value="ECO:0007669"/>
    <property type="project" value="InterPro"/>
</dbReference>
<gene>
    <name evidence="11" type="ORF">O181_068327</name>
</gene>
<dbReference type="GO" id="GO:0036297">
    <property type="term" value="P:interstrand cross-link repair"/>
    <property type="evidence" value="ECO:0007669"/>
    <property type="project" value="TreeGrafter"/>
</dbReference>
<feature type="compositionally biased region" description="Polar residues" evidence="10">
    <location>
        <begin position="96"/>
        <end position="107"/>
    </location>
</feature>
<dbReference type="EMBL" id="AVOT02034491">
    <property type="protein sequence ID" value="MBW0528612.1"/>
    <property type="molecule type" value="Genomic_DNA"/>
</dbReference>
<name>A0A9Q3I663_9BASI</name>
<feature type="compositionally biased region" description="Basic and acidic residues" evidence="10">
    <location>
        <begin position="279"/>
        <end position="289"/>
    </location>
</feature>
<protein>
    <recommendedName>
        <fullName evidence="3">Mitochondrial genome maintenance protein MGM101</fullName>
    </recommendedName>
</protein>
<evidence type="ECO:0000256" key="8">
    <source>
        <dbReference type="ARBA" id="ARBA00023204"/>
    </source>
</evidence>